<dbReference type="PROSITE" id="PS50110">
    <property type="entry name" value="RESPONSE_REGULATORY"/>
    <property type="match status" value="1"/>
</dbReference>
<keyword evidence="1 6" id="KW-0597">Phosphoprotein</keyword>
<dbReference type="Gene3D" id="6.10.250.690">
    <property type="match status" value="1"/>
</dbReference>
<evidence type="ECO:0000313" key="10">
    <source>
        <dbReference type="EMBL" id="HJA90093.1"/>
    </source>
</evidence>
<comment type="caution">
    <text evidence="10">The sequence shown here is derived from an EMBL/GenBank/DDBJ whole genome shotgun (WGS) entry which is preliminary data.</text>
</comment>
<evidence type="ECO:0000256" key="2">
    <source>
        <dbReference type="ARBA" id="ARBA00023012"/>
    </source>
</evidence>
<evidence type="ECO:0000256" key="7">
    <source>
        <dbReference type="PROSITE-ProRule" id="PRU01091"/>
    </source>
</evidence>
<dbReference type="InterPro" id="IPR039420">
    <property type="entry name" value="WalR-like"/>
</dbReference>
<dbReference type="CDD" id="cd00383">
    <property type="entry name" value="trans_reg_C"/>
    <property type="match status" value="1"/>
</dbReference>
<dbReference type="InterPro" id="IPR016032">
    <property type="entry name" value="Sig_transdc_resp-reg_C-effctor"/>
</dbReference>
<evidence type="ECO:0000256" key="5">
    <source>
        <dbReference type="ARBA" id="ARBA00023163"/>
    </source>
</evidence>
<proteinExistence type="predicted"/>
<organism evidence="10 11">
    <name type="scientific">Candidatus Jeotgalibaca merdavium</name>
    <dbReference type="NCBI Taxonomy" id="2838627"/>
    <lineage>
        <taxon>Bacteria</taxon>
        <taxon>Bacillati</taxon>
        <taxon>Bacillota</taxon>
        <taxon>Bacilli</taxon>
        <taxon>Lactobacillales</taxon>
        <taxon>Carnobacteriaceae</taxon>
        <taxon>Jeotgalibaca</taxon>
    </lineage>
</organism>
<keyword evidence="4 7" id="KW-0238">DNA-binding</keyword>
<feature type="DNA-binding region" description="OmpR/PhoB-type" evidence="7">
    <location>
        <begin position="125"/>
        <end position="223"/>
    </location>
</feature>
<dbReference type="InterPro" id="IPR036388">
    <property type="entry name" value="WH-like_DNA-bd_sf"/>
</dbReference>
<dbReference type="CDD" id="cd18159">
    <property type="entry name" value="REC_OmpR_NsrR-like"/>
    <property type="match status" value="1"/>
</dbReference>
<dbReference type="Gene3D" id="1.10.10.10">
    <property type="entry name" value="Winged helix-like DNA-binding domain superfamily/Winged helix DNA-binding domain"/>
    <property type="match status" value="1"/>
</dbReference>
<evidence type="ECO:0000259" key="9">
    <source>
        <dbReference type="PROSITE" id="PS51755"/>
    </source>
</evidence>
<dbReference type="Gene3D" id="3.40.50.2300">
    <property type="match status" value="1"/>
</dbReference>
<dbReference type="SMART" id="SM00862">
    <property type="entry name" value="Trans_reg_C"/>
    <property type="match status" value="1"/>
</dbReference>
<feature type="domain" description="Response regulatory" evidence="8">
    <location>
        <begin position="2"/>
        <end position="115"/>
    </location>
</feature>
<reference evidence="10" key="1">
    <citation type="journal article" date="2021" name="PeerJ">
        <title>Extensive microbial diversity within the chicken gut microbiome revealed by metagenomics and culture.</title>
        <authorList>
            <person name="Gilroy R."/>
            <person name="Ravi A."/>
            <person name="Getino M."/>
            <person name="Pursley I."/>
            <person name="Horton D.L."/>
            <person name="Alikhan N.F."/>
            <person name="Baker D."/>
            <person name="Gharbi K."/>
            <person name="Hall N."/>
            <person name="Watson M."/>
            <person name="Adriaenssens E.M."/>
            <person name="Foster-Nyarko E."/>
            <person name="Jarju S."/>
            <person name="Secka A."/>
            <person name="Antonio M."/>
            <person name="Oren A."/>
            <person name="Chaudhuri R.R."/>
            <person name="La Ragione R."/>
            <person name="Hildebrand F."/>
            <person name="Pallen M.J."/>
        </authorList>
    </citation>
    <scope>NUCLEOTIDE SEQUENCE</scope>
    <source>
        <strain evidence="10">CHK171-505</strain>
    </source>
</reference>
<dbReference type="PROSITE" id="PS51755">
    <property type="entry name" value="OMPR_PHOB"/>
    <property type="match status" value="1"/>
</dbReference>
<dbReference type="PANTHER" id="PTHR48111:SF43">
    <property type="entry name" value="STAGE 0 SPORULATION PROTEIN A HOMOLOG"/>
    <property type="match status" value="1"/>
</dbReference>
<dbReference type="EMBL" id="DWYW01000105">
    <property type="protein sequence ID" value="HJA90093.1"/>
    <property type="molecule type" value="Genomic_DNA"/>
</dbReference>
<dbReference type="SUPFAM" id="SSF46894">
    <property type="entry name" value="C-terminal effector domain of the bipartite response regulators"/>
    <property type="match status" value="1"/>
</dbReference>
<dbReference type="SUPFAM" id="SSF52172">
    <property type="entry name" value="CheY-like"/>
    <property type="match status" value="1"/>
</dbReference>
<evidence type="ECO:0000256" key="3">
    <source>
        <dbReference type="ARBA" id="ARBA00023015"/>
    </source>
</evidence>
<dbReference type="InterPro" id="IPR011006">
    <property type="entry name" value="CheY-like_superfamily"/>
</dbReference>
<protein>
    <submittedName>
        <fullName evidence="10">Response regulator transcription factor</fullName>
    </submittedName>
</protein>
<feature type="modified residue" description="4-aspartylphosphate" evidence="6">
    <location>
        <position position="51"/>
    </location>
</feature>
<dbReference type="GO" id="GO:0005829">
    <property type="term" value="C:cytosol"/>
    <property type="evidence" value="ECO:0007669"/>
    <property type="project" value="TreeGrafter"/>
</dbReference>
<feature type="domain" description="OmpR/PhoB-type" evidence="9">
    <location>
        <begin position="125"/>
        <end position="223"/>
    </location>
</feature>
<dbReference type="AlphaFoldDB" id="A0A9D2I1Y0"/>
<dbReference type="GO" id="GO:0000976">
    <property type="term" value="F:transcription cis-regulatory region binding"/>
    <property type="evidence" value="ECO:0007669"/>
    <property type="project" value="TreeGrafter"/>
</dbReference>
<dbReference type="PANTHER" id="PTHR48111">
    <property type="entry name" value="REGULATOR OF RPOS"/>
    <property type="match status" value="1"/>
</dbReference>
<evidence type="ECO:0000256" key="1">
    <source>
        <dbReference type="ARBA" id="ARBA00022553"/>
    </source>
</evidence>
<dbReference type="GO" id="GO:0000156">
    <property type="term" value="F:phosphorelay response regulator activity"/>
    <property type="evidence" value="ECO:0007669"/>
    <property type="project" value="TreeGrafter"/>
</dbReference>
<dbReference type="InterPro" id="IPR001789">
    <property type="entry name" value="Sig_transdc_resp-reg_receiver"/>
</dbReference>
<keyword evidence="5" id="KW-0804">Transcription</keyword>
<dbReference type="Pfam" id="PF00072">
    <property type="entry name" value="Response_reg"/>
    <property type="match status" value="1"/>
</dbReference>
<evidence type="ECO:0000313" key="11">
    <source>
        <dbReference type="Proteomes" id="UP000886856"/>
    </source>
</evidence>
<dbReference type="GO" id="GO:0032993">
    <property type="term" value="C:protein-DNA complex"/>
    <property type="evidence" value="ECO:0007669"/>
    <property type="project" value="TreeGrafter"/>
</dbReference>
<dbReference type="Pfam" id="PF00486">
    <property type="entry name" value="Trans_reg_C"/>
    <property type="match status" value="1"/>
</dbReference>
<evidence type="ECO:0000256" key="4">
    <source>
        <dbReference type="ARBA" id="ARBA00023125"/>
    </source>
</evidence>
<keyword evidence="3" id="KW-0805">Transcription regulation</keyword>
<gene>
    <name evidence="10" type="ORF">H9948_04805</name>
</gene>
<name>A0A9D2I1Y0_9LACT</name>
<dbReference type="InterPro" id="IPR001867">
    <property type="entry name" value="OmpR/PhoB-type_DNA-bd"/>
</dbReference>
<reference evidence="10" key="2">
    <citation type="submission" date="2021-04" db="EMBL/GenBank/DDBJ databases">
        <authorList>
            <person name="Gilroy R."/>
        </authorList>
    </citation>
    <scope>NUCLEOTIDE SEQUENCE</scope>
    <source>
        <strain evidence="10">CHK171-505</strain>
    </source>
</reference>
<sequence length="226" mass="26408">MKIMIVEDDRTISGILASELEKWHYTPYQVTDFQTILEQFQAEEPQLVLMDIQLPAFNGYHWCQEIRKLSQVPIIFISSRSENMDVVMAIQMGGDDYIQKPFDLSVVLAKIQAVLRRTYDFNELDNFFKVGDVVLRSGESKVVFHDHSIDLTRNELKVMELLFQQKNRYVSREDIMVHLWEDEAFIDDNTLAVLIARLRKKLKQVGLDQFIVTKKGLGYSVQEDEQ</sequence>
<accession>A0A9D2I1Y0</accession>
<dbReference type="Proteomes" id="UP000886856">
    <property type="component" value="Unassembled WGS sequence"/>
</dbReference>
<dbReference type="SMART" id="SM00448">
    <property type="entry name" value="REC"/>
    <property type="match status" value="1"/>
</dbReference>
<dbReference type="GO" id="GO:0006355">
    <property type="term" value="P:regulation of DNA-templated transcription"/>
    <property type="evidence" value="ECO:0007669"/>
    <property type="project" value="InterPro"/>
</dbReference>
<keyword evidence="2" id="KW-0902">Two-component regulatory system</keyword>
<evidence type="ECO:0000256" key="6">
    <source>
        <dbReference type="PROSITE-ProRule" id="PRU00169"/>
    </source>
</evidence>
<evidence type="ECO:0000259" key="8">
    <source>
        <dbReference type="PROSITE" id="PS50110"/>
    </source>
</evidence>